<dbReference type="GO" id="GO:0001530">
    <property type="term" value="F:lipopolysaccharide binding"/>
    <property type="evidence" value="ECO:0007669"/>
    <property type="project" value="InterPro"/>
</dbReference>
<gene>
    <name evidence="6" type="primary">lptA</name>
    <name evidence="6" type="ORF">H8E41_09175</name>
</gene>
<dbReference type="GO" id="GO:0017089">
    <property type="term" value="F:glycolipid transfer activity"/>
    <property type="evidence" value="ECO:0007669"/>
    <property type="project" value="TreeGrafter"/>
</dbReference>
<dbReference type="GO" id="GO:0009279">
    <property type="term" value="C:cell outer membrane"/>
    <property type="evidence" value="ECO:0007669"/>
    <property type="project" value="TreeGrafter"/>
</dbReference>
<dbReference type="NCBIfam" id="TIGR03002">
    <property type="entry name" value="outer_YhbN_LptA"/>
    <property type="match status" value="1"/>
</dbReference>
<dbReference type="GO" id="GO:0015920">
    <property type="term" value="P:lipopolysaccharide transport"/>
    <property type="evidence" value="ECO:0007669"/>
    <property type="project" value="InterPro"/>
</dbReference>
<evidence type="ECO:0000256" key="3">
    <source>
        <dbReference type="ARBA" id="ARBA00022764"/>
    </source>
</evidence>
<keyword evidence="1" id="KW-0813">Transport</keyword>
<feature type="domain" description="Organic solvent tolerance-like N-terminal" evidence="5">
    <location>
        <begin position="41"/>
        <end position="156"/>
    </location>
</feature>
<dbReference type="GO" id="GO:0030288">
    <property type="term" value="C:outer membrane-bounded periplasmic space"/>
    <property type="evidence" value="ECO:0007669"/>
    <property type="project" value="TreeGrafter"/>
</dbReference>
<dbReference type="InterPro" id="IPR052037">
    <property type="entry name" value="LPS_export_LptA"/>
</dbReference>
<sequence>MNTRYAHILPALRLLLIVLTTFFCSAPLHAQQPLSSDEPIHIEADRMVSNQKENSVTFSGNVQALQGKLTINSDQMTVHYARPENNGTSPDAKNQQIKNIFAKGNVEVLQDELVATGNEVEFLADKKQIILTGNTKVWQNNNLVTGEKVLLNLATETTIIEPDTKSGGRVKAFFYPDSSKK</sequence>
<dbReference type="EMBL" id="JACNJZ010000126">
    <property type="protein sequence ID" value="MBC8318066.1"/>
    <property type="molecule type" value="Genomic_DNA"/>
</dbReference>
<dbReference type="Pfam" id="PF03968">
    <property type="entry name" value="LptD_N"/>
    <property type="match status" value="1"/>
</dbReference>
<keyword evidence="2 4" id="KW-0732">Signal</keyword>
<evidence type="ECO:0000256" key="2">
    <source>
        <dbReference type="ARBA" id="ARBA00022729"/>
    </source>
</evidence>
<name>A0A8J6TCW9_9BACT</name>
<dbReference type="Gene3D" id="2.60.450.10">
    <property type="entry name" value="Lipopolysaccharide (LPS) transport protein A like domain"/>
    <property type="match status" value="1"/>
</dbReference>
<accession>A0A8J6TCW9</accession>
<proteinExistence type="predicted"/>
<protein>
    <submittedName>
        <fullName evidence="6">Lipopolysaccharide transport periplasmic protein LptA</fullName>
    </submittedName>
</protein>
<evidence type="ECO:0000313" key="6">
    <source>
        <dbReference type="EMBL" id="MBC8318066.1"/>
    </source>
</evidence>
<reference evidence="6 7" key="1">
    <citation type="submission" date="2020-08" db="EMBL/GenBank/DDBJ databases">
        <title>Bridging the membrane lipid divide: bacteria of the FCB group superphylum have the potential to synthesize archaeal ether lipids.</title>
        <authorList>
            <person name="Villanueva L."/>
            <person name="Von Meijenfeldt F.A.B."/>
            <person name="Westbye A.B."/>
            <person name="Yadav S."/>
            <person name="Hopmans E.C."/>
            <person name="Dutilh B.E."/>
            <person name="Sinninghe Damste J.S."/>
        </authorList>
    </citation>
    <scope>NUCLEOTIDE SEQUENCE [LARGE SCALE GENOMIC DNA]</scope>
    <source>
        <strain evidence="6">NIOZ-UU47</strain>
    </source>
</reference>
<dbReference type="AlphaFoldDB" id="A0A8J6TCW9"/>
<evidence type="ECO:0000259" key="5">
    <source>
        <dbReference type="Pfam" id="PF03968"/>
    </source>
</evidence>
<keyword evidence="3" id="KW-0574">Periplasm</keyword>
<evidence type="ECO:0000256" key="4">
    <source>
        <dbReference type="SAM" id="SignalP"/>
    </source>
</evidence>
<dbReference type="PANTHER" id="PTHR36504:SF1">
    <property type="entry name" value="LIPOPOLYSACCHARIDE EXPORT SYSTEM PROTEIN LPTA"/>
    <property type="match status" value="1"/>
</dbReference>
<comment type="caution">
    <text evidence="6">The sequence shown here is derived from an EMBL/GenBank/DDBJ whole genome shotgun (WGS) entry which is preliminary data.</text>
</comment>
<evidence type="ECO:0000313" key="7">
    <source>
        <dbReference type="Proteomes" id="UP000614424"/>
    </source>
</evidence>
<dbReference type="InterPro" id="IPR014340">
    <property type="entry name" value="LptA"/>
</dbReference>
<organism evidence="6 7">
    <name type="scientific">Candidatus Desulfobia pelagia</name>
    <dbReference type="NCBI Taxonomy" id="2841692"/>
    <lineage>
        <taxon>Bacteria</taxon>
        <taxon>Pseudomonadati</taxon>
        <taxon>Thermodesulfobacteriota</taxon>
        <taxon>Desulfobulbia</taxon>
        <taxon>Desulfobulbales</taxon>
        <taxon>Desulfobulbaceae</taxon>
        <taxon>Candidatus Desulfobia</taxon>
    </lineage>
</organism>
<evidence type="ECO:0000256" key="1">
    <source>
        <dbReference type="ARBA" id="ARBA00022448"/>
    </source>
</evidence>
<feature type="signal peptide" evidence="4">
    <location>
        <begin position="1"/>
        <end position="30"/>
    </location>
</feature>
<dbReference type="InterPro" id="IPR005653">
    <property type="entry name" value="OstA-like_N"/>
</dbReference>
<feature type="chain" id="PRO_5035158342" evidence="4">
    <location>
        <begin position="31"/>
        <end position="181"/>
    </location>
</feature>
<dbReference type="PANTHER" id="PTHR36504">
    <property type="entry name" value="LIPOPOLYSACCHARIDE EXPORT SYSTEM PROTEIN LPTA"/>
    <property type="match status" value="1"/>
</dbReference>
<dbReference type="Proteomes" id="UP000614424">
    <property type="component" value="Unassembled WGS sequence"/>
</dbReference>